<keyword evidence="3" id="KW-0687">Ribonucleoprotein</keyword>
<dbReference type="GO" id="GO:0006412">
    <property type="term" value="P:translation"/>
    <property type="evidence" value="ECO:0007669"/>
    <property type="project" value="InterPro"/>
</dbReference>
<dbReference type="STRING" id="983966.A0A1E4RWB7"/>
<dbReference type="RefSeq" id="XP_020068597.1">
    <property type="nucleotide sequence ID" value="XM_020212294.2"/>
</dbReference>
<name>A0A1E4RWB7_CYBJN</name>
<dbReference type="PANTHER" id="PTHR15680:SF9">
    <property type="entry name" value="LARGE RIBOSOMAL SUBUNIT PROTEIN BL19M"/>
    <property type="match status" value="1"/>
</dbReference>
<feature type="non-terminal residue" evidence="4">
    <location>
        <position position="1"/>
    </location>
</feature>
<dbReference type="GO" id="GO:0003735">
    <property type="term" value="F:structural constituent of ribosome"/>
    <property type="evidence" value="ECO:0007669"/>
    <property type="project" value="InterPro"/>
</dbReference>
<dbReference type="Gene3D" id="2.30.30.790">
    <property type="match status" value="1"/>
</dbReference>
<evidence type="ECO:0000256" key="3">
    <source>
        <dbReference type="ARBA" id="ARBA00023274"/>
    </source>
</evidence>
<sequence>VPSKSTRVIKVYEPLLKEKKKTNAMEKFYETQRARLDPTGWRSSLLKSVRPGDVVRVMYTSRAIPPFVGQVIAMSKKQLDTNITLRNQVSKVGVEVKVKLYSPLVSRIDVIRKPHAYKKRNRQYYIRGNRLDVGDLEASLRKR</sequence>
<evidence type="ECO:0000256" key="1">
    <source>
        <dbReference type="ARBA" id="ARBA00005781"/>
    </source>
</evidence>
<dbReference type="AlphaFoldDB" id="A0A1E4RWB7"/>
<dbReference type="SUPFAM" id="SSF50104">
    <property type="entry name" value="Translation proteins SH3-like domain"/>
    <property type="match status" value="1"/>
</dbReference>
<gene>
    <name evidence="4" type="ORF">CYBJADRAFT_119534</name>
</gene>
<keyword evidence="2" id="KW-0689">Ribosomal protein</keyword>
<dbReference type="Proteomes" id="UP000094389">
    <property type="component" value="Unassembled WGS sequence"/>
</dbReference>
<dbReference type="InterPro" id="IPR001857">
    <property type="entry name" value="Ribosomal_bL19"/>
</dbReference>
<dbReference type="OMA" id="PKKYMPR"/>
<dbReference type="InterPro" id="IPR008991">
    <property type="entry name" value="Translation_prot_SH3-like_sf"/>
</dbReference>
<dbReference type="EMBL" id="KV453939">
    <property type="protein sequence ID" value="ODV71558.1"/>
    <property type="molecule type" value="Genomic_DNA"/>
</dbReference>
<evidence type="ECO:0000256" key="2">
    <source>
        <dbReference type="ARBA" id="ARBA00022980"/>
    </source>
</evidence>
<organism evidence="4 5">
    <name type="scientific">Cyberlindnera jadinii (strain ATCC 18201 / CBS 1600 / BCRC 20928 / JCM 3617 / NBRC 0987 / NRRL Y-1542)</name>
    <name type="common">Torula yeast</name>
    <name type="synonym">Candida utilis</name>
    <dbReference type="NCBI Taxonomy" id="983966"/>
    <lineage>
        <taxon>Eukaryota</taxon>
        <taxon>Fungi</taxon>
        <taxon>Dikarya</taxon>
        <taxon>Ascomycota</taxon>
        <taxon>Saccharomycotina</taxon>
        <taxon>Saccharomycetes</taxon>
        <taxon>Phaffomycetales</taxon>
        <taxon>Phaffomycetaceae</taxon>
        <taxon>Cyberlindnera</taxon>
    </lineage>
</organism>
<proteinExistence type="inferred from homology"/>
<evidence type="ECO:0000313" key="5">
    <source>
        <dbReference type="Proteomes" id="UP000094389"/>
    </source>
</evidence>
<evidence type="ECO:0000313" key="4">
    <source>
        <dbReference type="EMBL" id="ODV71558.1"/>
    </source>
</evidence>
<dbReference type="Pfam" id="PF01245">
    <property type="entry name" value="Ribosomal_L19"/>
    <property type="match status" value="1"/>
</dbReference>
<protein>
    <recommendedName>
        <fullName evidence="6">Ribosomal protein L19</fullName>
    </recommendedName>
</protein>
<keyword evidence="5" id="KW-1185">Reference proteome</keyword>
<comment type="similarity">
    <text evidence="1">Belongs to the bacterial ribosomal protein bL19 family.</text>
</comment>
<evidence type="ECO:0008006" key="6">
    <source>
        <dbReference type="Google" id="ProtNLM"/>
    </source>
</evidence>
<dbReference type="OrthoDB" id="432645at2759"/>
<reference evidence="4 5" key="1">
    <citation type="journal article" date="2016" name="Proc. Natl. Acad. Sci. U.S.A.">
        <title>Comparative genomics of biotechnologically important yeasts.</title>
        <authorList>
            <person name="Riley R."/>
            <person name="Haridas S."/>
            <person name="Wolfe K.H."/>
            <person name="Lopes M.R."/>
            <person name="Hittinger C.T."/>
            <person name="Goeker M."/>
            <person name="Salamov A.A."/>
            <person name="Wisecaver J.H."/>
            <person name="Long T.M."/>
            <person name="Calvey C.H."/>
            <person name="Aerts A.L."/>
            <person name="Barry K.W."/>
            <person name="Choi C."/>
            <person name="Clum A."/>
            <person name="Coughlan A.Y."/>
            <person name="Deshpande S."/>
            <person name="Douglass A.P."/>
            <person name="Hanson S.J."/>
            <person name="Klenk H.-P."/>
            <person name="LaButti K.M."/>
            <person name="Lapidus A."/>
            <person name="Lindquist E.A."/>
            <person name="Lipzen A.M."/>
            <person name="Meier-Kolthoff J.P."/>
            <person name="Ohm R.A."/>
            <person name="Otillar R.P."/>
            <person name="Pangilinan J.L."/>
            <person name="Peng Y."/>
            <person name="Rokas A."/>
            <person name="Rosa C.A."/>
            <person name="Scheuner C."/>
            <person name="Sibirny A.A."/>
            <person name="Slot J.C."/>
            <person name="Stielow J.B."/>
            <person name="Sun H."/>
            <person name="Kurtzman C.P."/>
            <person name="Blackwell M."/>
            <person name="Grigoriev I.V."/>
            <person name="Jeffries T.W."/>
        </authorList>
    </citation>
    <scope>NUCLEOTIDE SEQUENCE [LARGE SCALE GENOMIC DNA]</scope>
    <source>
        <strain evidence="5">ATCC 18201 / CBS 1600 / BCRC 20928 / JCM 3617 / NBRC 0987 / NRRL Y-1542</strain>
    </source>
</reference>
<dbReference type="PANTHER" id="PTHR15680">
    <property type="entry name" value="RIBOSOMAL PROTEIN L19"/>
    <property type="match status" value="1"/>
</dbReference>
<feature type="non-terminal residue" evidence="4">
    <location>
        <position position="143"/>
    </location>
</feature>
<dbReference type="InterPro" id="IPR038657">
    <property type="entry name" value="Ribosomal_bL19_sf"/>
</dbReference>
<dbReference type="GO" id="GO:0005762">
    <property type="term" value="C:mitochondrial large ribosomal subunit"/>
    <property type="evidence" value="ECO:0007669"/>
    <property type="project" value="TreeGrafter"/>
</dbReference>
<accession>A0A1E4RWB7</accession>
<dbReference type="GeneID" id="30986690"/>